<evidence type="ECO:0000313" key="1">
    <source>
        <dbReference type="EMBL" id="KAJ7994840.1"/>
    </source>
</evidence>
<reference evidence="1" key="1">
    <citation type="submission" date="2021-05" db="EMBL/GenBank/DDBJ databases">
        <authorList>
            <person name="Pan Q."/>
            <person name="Jouanno E."/>
            <person name="Zahm M."/>
            <person name="Klopp C."/>
            <person name="Cabau C."/>
            <person name="Louis A."/>
            <person name="Berthelot C."/>
            <person name="Parey E."/>
            <person name="Roest Crollius H."/>
            <person name="Montfort J."/>
            <person name="Robinson-Rechavi M."/>
            <person name="Bouchez O."/>
            <person name="Lampietro C."/>
            <person name="Lopez Roques C."/>
            <person name="Donnadieu C."/>
            <person name="Postlethwait J."/>
            <person name="Bobe J."/>
            <person name="Dillon D."/>
            <person name="Chandos A."/>
            <person name="von Hippel F."/>
            <person name="Guiguen Y."/>
        </authorList>
    </citation>
    <scope>NUCLEOTIDE SEQUENCE</scope>
    <source>
        <strain evidence="1">YG-Jan2019</strain>
    </source>
</reference>
<dbReference type="EMBL" id="CM055749">
    <property type="protein sequence ID" value="KAJ7994840.1"/>
    <property type="molecule type" value="Genomic_DNA"/>
</dbReference>
<dbReference type="Proteomes" id="UP001157502">
    <property type="component" value="Chromosome 22"/>
</dbReference>
<sequence length="79" mass="8826">MESSLSNLKAVWDPKKKDCFAVGSVQQPCRVQVFHENGKLLHSFHDPEFTTAISVTAFHPMRNALLGGNSQGKMYVFTD</sequence>
<evidence type="ECO:0000313" key="2">
    <source>
        <dbReference type="Proteomes" id="UP001157502"/>
    </source>
</evidence>
<keyword evidence="2" id="KW-1185">Reference proteome</keyword>
<comment type="caution">
    <text evidence="1">The sequence shown here is derived from an EMBL/GenBank/DDBJ whole genome shotgun (WGS) entry which is preliminary data.</text>
</comment>
<organism evidence="1 2">
    <name type="scientific">Dallia pectoralis</name>
    <name type="common">Alaska blackfish</name>
    <dbReference type="NCBI Taxonomy" id="75939"/>
    <lineage>
        <taxon>Eukaryota</taxon>
        <taxon>Metazoa</taxon>
        <taxon>Chordata</taxon>
        <taxon>Craniata</taxon>
        <taxon>Vertebrata</taxon>
        <taxon>Euteleostomi</taxon>
        <taxon>Actinopterygii</taxon>
        <taxon>Neopterygii</taxon>
        <taxon>Teleostei</taxon>
        <taxon>Protacanthopterygii</taxon>
        <taxon>Esociformes</taxon>
        <taxon>Umbridae</taxon>
        <taxon>Dallia</taxon>
    </lineage>
</organism>
<name>A0ACC2FU11_DALPE</name>
<accession>A0ACC2FU11</accession>
<protein>
    <submittedName>
        <fullName evidence="1">Uncharacterized protein</fullName>
    </submittedName>
</protein>
<gene>
    <name evidence="1" type="ORF">DPEC_G00253630</name>
</gene>
<proteinExistence type="predicted"/>